<feature type="transmembrane region" description="Helical" evidence="5">
    <location>
        <begin position="46"/>
        <end position="63"/>
    </location>
</feature>
<keyword evidence="2 5" id="KW-0812">Transmembrane</keyword>
<comment type="subcellular location">
    <subcellularLocation>
        <location evidence="5">Cell membrane</location>
        <topology evidence="5">Multi-pass membrane protein</topology>
    </subcellularLocation>
    <subcellularLocation>
        <location evidence="1">Membrane</location>
        <topology evidence="1">Multi-pass membrane protein</topology>
    </subcellularLocation>
</comment>
<feature type="transmembrane region" description="Helical" evidence="5">
    <location>
        <begin position="130"/>
        <end position="163"/>
    </location>
</feature>
<dbReference type="Pfam" id="PF01925">
    <property type="entry name" value="TauE"/>
    <property type="match status" value="1"/>
</dbReference>
<dbReference type="InterPro" id="IPR051598">
    <property type="entry name" value="TSUP/Inactive_protease-like"/>
</dbReference>
<feature type="transmembrane region" description="Helical" evidence="5">
    <location>
        <begin position="199"/>
        <end position="219"/>
    </location>
</feature>
<dbReference type="PANTHER" id="PTHR43701:SF5">
    <property type="entry name" value="MEMBRANE TRANSPORTER PROTEIN-RELATED"/>
    <property type="match status" value="1"/>
</dbReference>
<feature type="transmembrane region" description="Helical" evidence="5">
    <location>
        <begin position="225"/>
        <end position="243"/>
    </location>
</feature>
<comment type="similarity">
    <text evidence="5">Belongs to the 4-toluene sulfonate uptake permease (TSUP) (TC 2.A.102) family.</text>
</comment>
<protein>
    <recommendedName>
        <fullName evidence="5">Probable membrane transporter protein</fullName>
    </recommendedName>
</protein>
<dbReference type="AlphaFoldDB" id="A0A9X3B8I6"/>
<dbReference type="Proteomes" id="UP001155483">
    <property type="component" value="Unassembled WGS sequence"/>
</dbReference>
<reference evidence="6" key="1">
    <citation type="submission" date="2022-09" db="EMBL/GenBank/DDBJ databases">
        <authorList>
            <person name="Yuan C."/>
            <person name="Ke Z."/>
        </authorList>
    </citation>
    <scope>NUCLEOTIDE SEQUENCE</scope>
    <source>
        <strain evidence="6">LB-8</strain>
    </source>
</reference>
<evidence type="ECO:0000313" key="7">
    <source>
        <dbReference type="Proteomes" id="UP001155483"/>
    </source>
</evidence>
<dbReference type="InterPro" id="IPR002781">
    <property type="entry name" value="TM_pro_TauE-like"/>
</dbReference>
<sequence length="244" mass="26366">MALDVLLLTCLLVVGFLYASVGHGGASGYIAVFSLFNIAMPAYKPWVLVMNVIIASMAFLQFYRSGYFRWSLCWPFLLTSIPAAYIGSQWAVQTRWYNIFLGLALIFPVIRLIGLLPQERPKAEKVNLSLALLIGVFVGFASGMLNIGGGIFLSPVLIMLAWANAKESAAASALFIVFNSLAGLLGGKLSGYTATTSSYLWLFAALVGGALGAFLGSRYFQQKTIQYLLASVLAIASVKLIFFS</sequence>
<accession>A0A9X3B8I6</accession>
<organism evidence="6 7">
    <name type="scientific">Paraflavisolibacter caeni</name>
    <dbReference type="NCBI Taxonomy" id="2982496"/>
    <lineage>
        <taxon>Bacteria</taxon>
        <taxon>Pseudomonadati</taxon>
        <taxon>Bacteroidota</taxon>
        <taxon>Chitinophagia</taxon>
        <taxon>Chitinophagales</taxon>
        <taxon>Chitinophagaceae</taxon>
        <taxon>Paraflavisolibacter</taxon>
    </lineage>
</organism>
<feature type="transmembrane region" description="Helical" evidence="5">
    <location>
        <begin position="70"/>
        <end position="90"/>
    </location>
</feature>
<dbReference type="EMBL" id="JAOTIF010000015">
    <property type="protein sequence ID" value="MCU7550775.1"/>
    <property type="molecule type" value="Genomic_DNA"/>
</dbReference>
<keyword evidence="5" id="KW-1003">Cell membrane</keyword>
<keyword evidence="4 5" id="KW-0472">Membrane</keyword>
<feature type="transmembrane region" description="Helical" evidence="5">
    <location>
        <begin position="96"/>
        <end position="118"/>
    </location>
</feature>
<comment type="caution">
    <text evidence="6">The sequence shown here is derived from an EMBL/GenBank/DDBJ whole genome shotgun (WGS) entry which is preliminary data.</text>
</comment>
<keyword evidence="7" id="KW-1185">Reference proteome</keyword>
<evidence type="ECO:0000256" key="3">
    <source>
        <dbReference type="ARBA" id="ARBA00022989"/>
    </source>
</evidence>
<dbReference type="RefSeq" id="WP_279298213.1">
    <property type="nucleotide sequence ID" value="NZ_JAOTIF010000015.1"/>
</dbReference>
<gene>
    <name evidence="6" type="ORF">OCK74_16775</name>
</gene>
<dbReference type="GO" id="GO:0005886">
    <property type="term" value="C:plasma membrane"/>
    <property type="evidence" value="ECO:0007669"/>
    <property type="project" value="UniProtKB-SubCell"/>
</dbReference>
<proteinExistence type="inferred from homology"/>
<dbReference type="PANTHER" id="PTHR43701">
    <property type="entry name" value="MEMBRANE TRANSPORTER PROTEIN MJ0441-RELATED"/>
    <property type="match status" value="1"/>
</dbReference>
<evidence type="ECO:0000313" key="6">
    <source>
        <dbReference type="EMBL" id="MCU7550775.1"/>
    </source>
</evidence>
<reference evidence="6" key="2">
    <citation type="submission" date="2023-04" db="EMBL/GenBank/DDBJ databases">
        <title>Paracnuella aquatica gen. nov., sp. nov., a member of the family Chitinophagaceae isolated from a hot spring.</title>
        <authorList>
            <person name="Wang C."/>
        </authorList>
    </citation>
    <scope>NUCLEOTIDE SEQUENCE</scope>
    <source>
        <strain evidence="6">LB-8</strain>
    </source>
</reference>
<evidence type="ECO:0000256" key="2">
    <source>
        <dbReference type="ARBA" id="ARBA00022692"/>
    </source>
</evidence>
<evidence type="ECO:0000256" key="4">
    <source>
        <dbReference type="ARBA" id="ARBA00023136"/>
    </source>
</evidence>
<feature type="transmembrane region" description="Helical" evidence="5">
    <location>
        <begin position="169"/>
        <end position="187"/>
    </location>
</feature>
<evidence type="ECO:0000256" key="1">
    <source>
        <dbReference type="ARBA" id="ARBA00004141"/>
    </source>
</evidence>
<keyword evidence="3 5" id="KW-1133">Transmembrane helix</keyword>
<evidence type="ECO:0000256" key="5">
    <source>
        <dbReference type="RuleBase" id="RU363041"/>
    </source>
</evidence>
<name>A0A9X3B8I6_9BACT</name>